<accession>A0A2N0P110</accession>
<reference evidence="1 2" key="1">
    <citation type="submission" date="2016-04" db="EMBL/GenBank/DDBJ databases">
        <title>Genome analyses suggest a sexual origin of heterokaryosis in a supposedly ancient asexual fungus.</title>
        <authorList>
            <person name="Ropars J."/>
            <person name="Sedzielewska K."/>
            <person name="Noel J."/>
            <person name="Charron P."/>
            <person name="Farinelli L."/>
            <person name="Marton T."/>
            <person name="Kruger M."/>
            <person name="Pelin A."/>
            <person name="Brachmann A."/>
            <person name="Corradi N."/>
        </authorList>
    </citation>
    <scope>NUCLEOTIDE SEQUENCE [LARGE SCALE GENOMIC DNA]</scope>
    <source>
        <strain evidence="1 2">A5</strain>
    </source>
</reference>
<dbReference type="Proteomes" id="UP000232722">
    <property type="component" value="Unassembled WGS sequence"/>
</dbReference>
<sequence>MEKFECLISTFIGEDIIQINPEIFSGELLHILITYDEYLFYSNDNQPIVWEPIANPNILIETRKVFEI</sequence>
<dbReference type="AlphaFoldDB" id="A0A2N0P110"/>
<evidence type="ECO:0000313" key="1">
    <source>
        <dbReference type="EMBL" id="PKC00508.1"/>
    </source>
</evidence>
<comment type="caution">
    <text evidence="1">The sequence shown here is derived from an EMBL/GenBank/DDBJ whole genome shotgun (WGS) entry which is preliminary data.</text>
</comment>
<protein>
    <submittedName>
        <fullName evidence="1">Uncharacterized protein</fullName>
    </submittedName>
</protein>
<name>A0A2N0P110_9GLOM</name>
<evidence type="ECO:0000313" key="2">
    <source>
        <dbReference type="Proteomes" id="UP000232722"/>
    </source>
</evidence>
<dbReference type="EMBL" id="LLXJ01001849">
    <property type="protein sequence ID" value="PKC00508.1"/>
    <property type="molecule type" value="Genomic_DNA"/>
</dbReference>
<gene>
    <name evidence="1" type="ORF">RhiirA5_428077</name>
</gene>
<organism evidence="1 2">
    <name type="scientific">Rhizophagus irregularis</name>
    <dbReference type="NCBI Taxonomy" id="588596"/>
    <lineage>
        <taxon>Eukaryota</taxon>
        <taxon>Fungi</taxon>
        <taxon>Fungi incertae sedis</taxon>
        <taxon>Mucoromycota</taxon>
        <taxon>Glomeromycotina</taxon>
        <taxon>Glomeromycetes</taxon>
        <taxon>Glomerales</taxon>
        <taxon>Glomeraceae</taxon>
        <taxon>Rhizophagus</taxon>
    </lineage>
</organism>
<proteinExistence type="predicted"/>
<reference evidence="1 2" key="2">
    <citation type="submission" date="2017-09" db="EMBL/GenBank/DDBJ databases">
        <title>Extensive intraspecific genome diversity in a model arbuscular mycorrhizal fungus.</title>
        <authorList>
            <person name="Chen E.C."/>
            <person name="Morin E."/>
            <person name="Beaudet D."/>
            <person name="Noel J."/>
            <person name="Ndikumana S."/>
            <person name="Charron P."/>
            <person name="St-Onge C."/>
            <person name="Giorgi J."/>
            <person name="Grigoriev I.V."/>
            <person name="Roux C."/>
            <person name="Martin F.M."/>
            <person name="Corradi N."/>
        </authorList>
    </citation>
    <scope>NUCLEOTIDE SEQUENCE [LARGE SCALE GENOMIC DNA]</scope>
    <source>
        <strain evidence="1 2">A5</strain>
    </source>
</reference>